<dbReference type="PANTHER" id="PTHR41752:SF1">
    <property type="entry name" value="PROFILIN"/>
    <property type="match status" value="1"/>
</dbReference>
<dbReference type="Proteomes" id="UP000030680">
    <property type="component" value="Unassembled WGS sequence"/>
</dbReference>
<dbReference type="KEGG" id="gsl:Gasu_08500"/>
<dbReference type="PANTHER" id="PTHR41752">
    <property type="entry name" value="PROFILIN"/>
    <property type="match status" value="1"/>
</dbReference>
<dbReference type="AlphaFoldDB" id="M2Y7Q2"/>
<proteinExistence type="predicted"/>
<protein>
    <recommendedName>
        <fullName evidence="3">Profilin</fullName>
    </recommendedName>
</protein>
<dbReference type="GeneID" id="17090707"/>
<keyword evidence="2" id="KW-1185">Reference proteome</keyword>
<sequence>MSLAALDTWLTQVEKEIDKYMNVSLPFWDIIVIFTKNKILLERGSEIPQKIDCRKLWNLFQDKKEAISSGILLDDIQYDIHRWYGESEVALIYGREAENLKGKGFALAKTEDVAALILYSAPVVSAYAVPALKALMQNIVKS</sequence>
<dbReference type="RefSeq" id="XP_005708628.1">
    <property type="nucleotide sequence ID" value="XM_005708571.1"/>
</dbReference>
<evidence type="ECO:0000313" key="1">
    <source>
        <dbReference type="EMBL" id="EME32108.1"/>
    </source>
</evidence>
<dbReference type="Gramene" id="EME32108">
    <property type="protein sequence ID" value="EME32108"/>
    <property type="gene ID" value="Gasu_08500"/>
</dbReference>
<dbReference type="EMBL" id="KB454488">
    <property type="protein sequence ID" value="EME32108.1"/>
    <property type="molecule type" value="Genomic_DNA"/>
</dbReference>
<reference evidence="2" key="1">
    <citation type="journal article" date="2013" name="Science">
        <title>Gene transfer from bacteria and archaea facilitated evolution of an extremophilic eukaryote.</title>
        <authorList>
            <person name="Schonknecht G."/>
            <person name="Chen W.H."/>
            <person name="Ternes C.M."/>
            <person name="Barbier G.G."/>
            <person name="Shrestha R.P."/>
            <person name="Stanke M."/>
            <person name="Brautigam A."/>
            <person name="Baker B.J."/>
            <person name="Banfield J.F."/>
            <person name="Garavito R.M."/>
            <person name="Carr K."/>
            <person name="Wilkerson C."/>
            <person name="Rensing S.A."/>
            <person name="Gagneul D."/>
            <person name="Dickenson N.E."/>
            <person name="Oesterhelt C."/>
            <person name="Lercher M.J."/>
            <person name="Weber A.P."/>
        </authorList>
    </citation>
    <scope>NUCLEOTIDE SEQUENCE [LARGE SCALE GENOMIC DNA]</scope>
    <source>
        <strain evidence="2">074W</strain>
    </source>
</reference>
<evidence type="ECO:0000313" key="2">
    <source>
        <dbReference type="Proteomes" id="UP000030680"/>
    </source>
</evidence>
<organism evidence="1 2">
    <name type="scientific">Galdieria sulphuraria</name>
    <name type="common">Red alga</name>
    <dbReference type="NCBI Taxonomy" id="130081"/>
    <lineage>
        <taxon>Eukaryota</taxon>
        <taxon>Rhodophyta</taxon>
        <taxon>Bangiophyceae</taxon>
        <taxon>Galdieriales</taxon>
        <taxon>Galdieriaceae</taxon>
        <taxon>Galdieria</taxon>
    </lineage>
</organism>
<dbReference type="InterPro" id="IPR036140">
    <property type="entry name" value="PFN_sf"/>
</dbReference>
<name>M2Y7Q2_GALSU</name>
<accession>M2Y7Q2</accession>
<dbReference type="SUPFAM" id="SSF55770">
    <property type="entry name" value="Profilin (actin-binding protein)"/>
    <property type="match status" value="1"/>
</dbReference>
<gene>
    <name evidence="1" type="ORF">Gasu_08500</name>
</gene>
<evidence type="ECO:0008006" key="3">
    <source>
        <dbReference type="Google" id="ProtNLM"/>
    </source>
</evidence>
<dbReference type="OrthoDB" id="10277558at2759"/>